<keyword evidence="12" id="KW-1185">Reference proteome</keyword>
<evidence type="ECO:0000256" key="6">
    <source>
        <dbReference type="ARBA" id="ARBA00023157"/>
    </source>
</evidence>
<evidence type="ECO:0000259" key="10">
    <source>
        <dbReference type="Pfam" id="PF00135"/>
    </source>
</evidence>
<dbReference type="STRING" id="30019.A0A0M4EPM6"/>
<evidence type="ECO:0000256" key="8">
    <source>
        <dbReference type="ARBA" id="ARBA00039155"/>
    </source>
</evidence>
<sequence length="540" mass="60640">MNYKICLITVFLQWTVATTSNDPLLVQLPFGTLRGRDDGAYYSYEGIPYAEPPLGKLRFEPPQTYRQKWCGVLDASPQPKLCMQWDQLTNGTDKLVGVEDCLTLSIFKPKSSKRRSFAVLVHIHGGAFMFGGSNKAPRPSFMENGSFILVSIRYRLGPLGFLSSEDASLSGNMGLKDQRMALKWIKQHIVHFGGEPEHIVWMGFSAGGASVHLQLLQADAQRLAKVAFSMSGNALDPWVMQQSARFKAFELARIVGCGKLGSSAQLKRCLQQQPAEKIVRAVAQLQVFDYVPFNVFGVVVESKQAPAAFLTQHPRDIMNRTCAIKLPWLVSYANEDGAYNAAALMQRDANGVELIEQLNNRWFELAPHLLFYRQPGLSVKQMDAKSLQLRDQYMGQQNFSRQSYLDMQRMFTDVLFKRSIEQVTKLHRKHCKSPLYIYNYNIPTDLGAGVILSKRTDIAFGASHAADYLLTVDASARPLRAAEIIVSRKLKTMLEQFVYSKQSSLSYANCALPNNVGRQLFQLVSIRNSSCSIQQVKQLP</sequence>
<evidence type="ECO:0000256" key="7">
    <source>
        <dbReference type="ARBA" id="ARBA00023180"/>
    </source>
</evidence>
<dbReference type="EC" id="3.1.1.1" evidence="8"/>
<dbReference type="Gene3D" id="3.40.50.1820">
    <property type="entry name" value="alpha/beta hydrolase"/>
    <property type="match status" value="1"/>
</dbReference>
<keyword evidence="7" id="KW-0325">Glycoprotein</keyword>
<keyword evidence="4" id="KW-0964">Secreted</keyword>
<evidence type="ECO:0000256" key="2">
    <source>
        <dbReference type="ARBA" id="ARBA00005964"/>
    </source>
</evidence>
<organism evidence="11 12">
    <name type="scientific">Drosophila busckii</name>
    <name type="common">Fruit fly</name>
    <dbReference type="NCBI Taxonomy" id="30019"/>
    <lineage>
        <taxon>Eukaryota</taxon>
        <taxon>Metazoa</taxon>
        <taxon>Ecdysozoa</taxon>
        <taxon>Arthropoda</taxon>
        <taxon>Hexapoda</taxon>
        <taxon>Insecta</taxon>
        <taxon>Pterygota</taxon>
        <taxon>Neoptera</taxon>
        <taxon>Endopterygota</taxon>
        <taxon>Diptera</taxon>
        <taxon>Brachycera</taxon>
        <taxon>Muscomorpha</taxon>
        <taxon>Ephydroidea</taxon>
        <taxon>Drosophilidae</taxon>
        <taxon>Drosophila</taxon>
    </lineage>
</organism>
<dbReference type="InterPro" id="IPR002018">
    <property type="entry name" value="CarbesteraseB"/>
</dbReference>
<dbReference type="ESTHER" id="drobs-a0a0m4epm6">
    <property type="family name" value="Carb_B_Arthropoda"/>
</dbReference>
<dbReference type="Proteomes" id="UP000494163">
    <property type="component" value="Chromosome 3L"/>
</dbReference>
<comment type="subcellular location">
    <subcellularLocation>
        <location evidence="1">Secreted</location>
    </subcellularLocation>
</comment>
<dbReference type="AlphaFoldDB" id="A0A0M4EPM6"/>
<evidence type="ECO:0000313" key="11">
    <source>
        <dbReference type="EMBL" id="ALC44092.1"/>
    </source>
</evidence>
<name>A0A0M4EPM6_DROBS</name>
<dbReference type="GO" id="GO:0106435">
    <property type="term" value="F:carboxylesterase activity"/>
    <property type="evidence" value="ECO:0007669"/>
    <property type="project" value="UniProtKB-EC"/>
</dbReference>
<dbReference type="SUPFAM" id="SSF53474">
    <property type="entry name" value="alpha/beta-Hydrolases"/>
    <property type="match status" value="1"/>
</dbReference>
<keyword evidence="6" id="KW-1015">Disulfide bond</keyword>
<dbReference type="OrthoDB" id="6846267at2759"/>
<evidence type="ECO:0000256" key="9">
    <source>
        <dbReference type="SAM" id="SignalP"/>
    </source>
</evidence>
<dbReference type="PANTHER" id="PTHR43142">
    <property type="entry name" value="CARBOXYLIC ESTER HYDROLASE"/>
    <property type="match status" value="1"/>
</dbReference>
<dbReference type="EMBL" id="CP012525">
    <property type="protein sequence ID" value="ALC44092.1"/>
    <property type="molecule type" value="Genomic_DNA"/>
</dbReference>
<feature type="signal peptide" evidence="9">
    <location>
        <begin position="1"/>
        <end position="20"/>
    </location>
</feature>
<dbReference type="GO" id="GO:0005576">
    <property type="term" value="C:extracellular region"/>
    <property type="evidence" value="ECO:0007669"/>
    <property type="project" value="UniProtKB-SubCell"/>
</dbReference>
<evidence type="ECO:0000256" key="4">
    <source>
        <dbReference type="ARBA" id="ARBA00022525"/>
    </source>
</evidence>
<comment type="similarity">
    <text evidence="2">Belongs to the type-B carboxylesterase/lipase family.</text>
</comment>
<dbReference type="InterPro" id="IPR019819">
    <property type="entry name" value="Carboxylesterase_B_CS"/>
</dbReference>
<keyword evidence="5" id="KW-0378">Hydrolase</keyword>
<evidence type="ECO:0000256" key="5">
    <source>
        <dbReference type="ARBA" id="ARBA00022801"/>
    </source>
</evidence>
<accession>A0A0M4EPM6</accession>
<dbReference type="InterPro" id="IPR029058">
    <property type="entry name" value="AB_hydrolase_fold"/>
</dbReference>
<evidence type="ECO:0000256" key="1">
    <source>
        <dbReference type="ARBA" id="ARBA00004613"/>
    </source>
</evidence>
<feature type="chain" id="PRO_5005793678" description="carboxylesterase" evidence="9">
    <location>
        <begin position="21"/>
        <end position="540"/>
    </location>
</feature>
<dbReference type="OMA" id="WQFMPEA"/>
<dbReference type="CDD" id="cd00312">
    <property type="entry name" value="Esterase_lipase"/>
    <property type="match status" value="1"/>
</dbReference>
<dbReference type="PROSITE" id="PS00941">
    <property type="entry name" value="CARBOXYLESTERASE_B_2"/>
    <property type="match status" value="1"/>
</dbReference>
<gene>
    <name evidence="11" type="ORF">Dbus_chr3Lg1258</name>
</gene>
<protein>
    <recommendedName>
        <fullName evidence="8">carboxylesterase</fullName>
        <ecNumber evidence="8">3.1.1.1</ecNumber>
    </recommendedName>
</protein>
<reference evidence="11 12" key="1">
    <citation type="submission" date="2015-08" db="EMBL/GenBank/DDBJ databases">
        <title>Ancestral chromatin configuration constrains chromatin evolution on differentiating sex chromosomes in Drosophila.</title>
        <authorList>
            <person name="Zhou Q."/>
            <person name="Bachtrog D."/>
        </authorList>
    </citation>
    <scope>NUCLEOTIDE SEQUENCE [LARGE SCALE GENOMIC DNA]</scope>
    <source>
        <tissue evidence="11">Whole larvae</tissue>
    </source>
</reference>
<proteinExistence type="inferred from homology"/>
<evidence type="ECO:0000313" key="12">
    <source>
        <dbReference type="Proteomes" id="UP000494163"/>
    </source>
</evidence>
<feature type="domain" description="Carboxylesterase type B" evidence="10">
    <location>
        <begin position="24"/>
        <end position="502"/>
    </location>
</feature>
<dbReference type="Pfam" id="PF00135">
    <property type="entry name" value="COesterase"/>
    <property type="match status" value="1"/>
</dbReference>
<evidence type="ECO:0000256" key="3">
    <source>
        <dbReference type="ARBA" id="ARBA00022487"/>
    </source>
</evidence>
<keyword evidence="3" id="KW-0719">Serine esterase</keyword>
<dbReference type="PANTHER" id="PTHR43142:SF1">
    <property type="entry name" value="CARBOXYLIC ESTER HYDROLASE"/>
    <property type="match status" value="1"/>
</dbReference>
<dbReference type="SMR" id="A0A0M4EPM6"/>
<keyword evidence="9" id="KW-0732">Signal</keyword>